<organism evidence="1 2">
    <name type="scientific">Saccharococcus caldoxylosilyticus</name>
    <dbReference type="NCBI Taxonomy" id="81408"/>
    <lineage>
        <taxon>Bacteria</taxon>
        <taxon>Bacillati</taxon>
        <taxon>Bacillota</taxon>
        <taxon>Bacilli</taxon>
        <taxon>Bacillales</taxon>
        <taxon>Anoxybacillaceae</taxon>
        <taxon>Saccharococcus</taxon>
    </lineage>
</organism>
<accession>A0A150M382</accession>
<dbReference type="EMBL" id="LQYS01000014">
    <property type="protein sequence ID" value="KYD18988.1"/>
    <property type="molecule type" value="Genomic_DNA"/>
</dbReference>
<dbReference type="AlphaFoldDB" id="A0A150M382"/>
<dbReference type="Proteomes" id="UP000075455">
    <property type="component" value="Unassembled WGS sequence"/>
</dbReference>
<name>A0A150M382_9BACL</name>
<comment type="caution">
    <text evidence="1">The sequence shown here is derived from an EMBL/GenBank/DDBJ whole genome shotgun (WGS) entry which is preliminary data.</text>
</comment>
<dbReference type="STRING" id="81408.B4119_3818"/>
<gene>
    <name evidence="1" type="ORF">B4119_3818</name>
</gene>
<proteinExistence type="predicted"/>
<evidence type="ECO:0000313" key="2">
    <source>
        <dbReference type="Proteomes" id="UP000075455"/>
    </source>
</evidence>
<evidence type="ECO:0000313" key="1">
    <source>
        <dbReference type="EMBL" id="KYD18988.1"/>
    </source>
</evidence>
<protein>
    <submittedName>
        <fullName evidence="1">Uncharacterized protein</fullName>
    </submittedName>
</protein>
<sequence length="38" mass="4269">MPIIQKTMNGWEFGEMAKKSAGNIVGKCETIKVEEKNK</sequence>
<reference evidence="1 2" key="1">
    <citation type="submission" date="2016-01" db="EMBL/GenBank/DDBJ databases">
        <title>Draft Genome Sequences of Seven Thermophilic Sporeformers Isolated from Foods.</title>
        <authorList>
            <person name="Berendsen E.M."/>
            <person name="Wells-Bennik M.H."/>
            <person name="Krawcyk A.O."/>
            <person name="De Jong A."/>
            <person name="Holsappel S."/>
            <person name="Eijlander R.T."/>
            <person name="Kuipers O.P."/>
        </authorList>
    </citation>
    <scope>NUCLEOTIDE SEQUENCE [LARGE SCALE GENOMIC DNA]</scope>
    <source>
        <strain evidence="1 2">B4119</strain>
    </source>
</reference>